<dbReference type="AlphaFoldDB" id="A0A438C5Z8"/>
<organism evidence="2 3">
    <name type="scientific">Vitis vinifera</name>
    <name type="common">Grape</name>
    <dbReference type="NCBI Taxonomy" id="29760"/>
    <lineage>
        <taxon>Eukaryota</taxon>
        <taxon>Viridiplantae</taxon>
        <taxon>Streptophyta</taxon>
        <taxon>Embryophyta</taxon>
        <taxon>Tracheophyta</taxon>
        <taxon>Spermatophyta</taxon>
        <taxon>Magnoliopsida</taxon>
        <taxon>eudicotyledons</taxon>
        <taxon>Gunneridae</taxon>
        <taxon>Pentapetalae</taxon>
        <taxon>rosids</taxon>
        <taxon>Vitales</taxon>
        <taxon>Vitaceae</taxon>
        <taxon>Viteae</taxon>
        <taxon>Vitis</taxon>
    </lineage>
</organism>
<evidence type="ECO:0000313" key="3">
    <source>
        <dbReference type="Proteomes" id="UP000288805"/>
    </source>
</evidence>
<name>A0A438C5Z8_VITVI</name>
<comment type="caution">
    <text evidence="2">The sequence shown here is derived from an EMBL/GenBank/DDBJ whole genome shotgun (WGS) entry which is preliminary data.</text>
</comment>
<protein>
    <submittedName>
        <fullName evidence="2">HVA22-like protein a</fullName>
    </submittedName>
</protein>
<dbReference type="EMBL" id="QGNW01002520">
    <property type="protein sequence ID" value="RVW18569.1"/>
    <property type="molecule type" value="Genomic_DNA"/>
</dbReference>
<dbReference type="InterPro" id="IPR004345">
    <property type="entry name" value="TB2_DP1_HVA22"/>
</dbReference>
<proteinExistence type="predicted"/>
<feature type="signal peptide" evidence="1">
    <location>
        <begin position="1"/>
        <end position="26"/>
    </location>
</feature>
<sequence>MHVRIPFWPYIKLMIICCLVMPHFDGSYYVYQHLVHPCLSMVTQVVMNWPFNESKKLSPSRENFLVAADQYIKENGAEALEKLLASKLKSTKSNVEVTEIKEPVAPEKKVEQWQCEELNVAQKEIRVVEVTEIKNRDGAKQCEGPNVAKEEIKVTKVAQRTFGGTAKWVRFLDIFKWNLIFH</sequence>
<accession>A0A438C5Z8</accession>
<dbReference type="Pfam" id="PF03134">
    <property type="entry name" value="TB2_DP1_HVA22"/>
    <property type="match status" value="1"/>
</dbReference>
<feature type="chain" id="PRO_5019331228" evidence="1">
    <location>
        <begin position="27"/>
        <end position="182"/>
    </location>
</feature>
<evidence type="ECO:0000256" key="1">
    <source>
        <dbReference type="SAM" id="SignalP"/>
    </source>
</evidence>
<keyword evidence="1" id="KW-0732">Signal</keyword>
<dbReference type="Proteomes" id="UP000288805">
    <property type="component" value="Unassembled WGS sequence"/>
</dbReference>
<reference evidence="2 3" key="1">
    <citation type="journal article" date="2018" name="PLoS Genet.">
        <title>Population sequencing reveals clonal diversity and ancestral inbreeding in the grapevine cultivar Chardonnay.</title>
        <authorList>
            <person name="Roach M.J."/>
            <person name="Johnson D.L."/>
            <person name="Bohlmann J."/>
            <person name="van Vuuren H.J."/>
            <person name="Jones S.J."/>
            <person name="Pretorius I.S."/>
            <person name="Schmidt S.A."/>
            <person name="Borneman A.R."/>
        </authorList>
    </citation>
    <scope>NUCLEOTIDE SEQUENCE [LARGE SCALE GENOMIC DNA]</scope>
    <source>
        <strain evidence="3">cv. Chardonnay</strain>
        <tissue evidence="2">Leaf</tissue>
    </source>
</reference>
<gene>
    <name evidence="2" type="primary">HVA22A_15</name>
    <name evidence="2" type="ORF">CK203_107950</name>
</gene>
<evidence type="ECO:0000313" key="2">
    <source>
        <dbReference type="EMBL" id="RVW18569.1"/>
    </source>
</evidence>